<evidence type="ECO:0000313" key="3">
    <source>
        <dbReference type="Proteomes" id="UP000431401"/>
    </source>
</evidence>
<gene>
    <name evidence="2" type="ORF">NRB56_44880</name>
</gene>
<protein>
    <submittedName>
        <fullName evidence="2">Uncharacterized protein</fullName>
    </submittedName>
</protein>
<dbReference type="AlphaFoldDB" id="A0A7K0DT06"/>
<comment type="caution">
    <text evidence="2">The sequence shown here is derived from an EMBL/GenBank/DDBJ whole genome shotgun (WGS) entry which is preliminary data.</text>
</comment>
<reference evidence="2 3" key="1">
    <citation type="submission" date="2019-10" db="EMBL/GenBank/DDBJ databases">
        <title>Nocardia macrotermitis sp. nov. and Nocardia aurantia sp. nov., isolated from the gut of fungus growing-termite Macrotermes natalensis.</title>
        <authorList>
            <person name="Benndorf R."/>
            <person name="Schwitalla J."/>
            <person name="Martin K."/>
            <person name="De Beer W."/>
            <person name="Kaster A.-K."/>
            <person name="Vollmers J."/>
            <person name="Poulsen M."/>
            <person name="Beemelmanns C."/>
        </authorList>
    </citation>
    <scope>NUCLEOTIDE SEQUENCE [LARGE SCALE GENOMIC DNA]</scope>
    <source>
        <strain evidence="2 3">RB56</strain>
    </source>
</reference>
<evidence type="ECO:0000313" key="2">
    <source>
        <dbReference type="EMBL" id="MQY28903.1"/>
    </source>
</evidence>
<evidence type="ECO:0000256" key="1">
    <source>
        <dbReference type="SAM" id="MobiDB-lite"/>
    </source>
</evidence>
<dbReference type="Proteomes" id="UP000431401">
    <property type="component" value="Unassembled WGS sequence"/>
</dbReference>
<dbReference type="EMBL" id="WEGI01000010">
    <property type="protein sequence ID" value="MQY28903.1"/>
    <property type="molecule type" value="Genomic_DNA"/>
</dbReference>
<feature type="region of interest" description="Disordered" evidence="1">
    <location>
        <begin position="381"/>
        <end position="403"/>
    </location>
</feature>
<proteinExistence type="predicted"/>
<sequence>MHIITERFAVDPQSECAFRKAFARCRRLRRAAEHAGTEESRRRRLRDAWQFDAERWQNHSPVWRDRWLFLAEAVRIREQHHRGPTDCDASSIESLSAVDAFAFRSLRQSWMLTADCDPSLRISSADHSPTTTCQYDTPGPAQRRLYLVVWTETGSPHATFTYTGSFRLACRRIAEYTAASRARLIDARVTTWDIPNIREFSLFDGCAITPGAMQRELAVINRVLGRPQRPVGDPARDIATYRRMLDDYSECTAGEDAARYSDRWRELRVHRDDLYEEIFEFACAADLLDATADLQTADTDALLRGHHRYATTEFAWSNIGRAQRNRATTDPAGRCRHTDLTEVARSLQNCLRHSAPYLLTDDLRQPNGQNIFPVAIADRRHPRTCSPRPTRHRSSGLDHDRRA</sequence>
<dbReference type="RefSeq" id="WP_153345349.1">
    <property type="nucleotide sequence ID" value="NZ_WEGI01000010.1"/>
</dbReference>
<keyword evidence="3" id="KW-1185">Reference proteome</keyword>
<accession>A0A7K0DT06</accession>
<organism evidence="2 3">
    <name type="scientific">Nocardia aurantia</name>
    <dbReference type="NCBI Taxonomy" id="2585199"/>
    <lineage>
        <taxon>Bacteria</taxon>
        <taxon>Bacillati</taxon>
        <taxon>Actinomycetota</taxon>
        <taxon>Actinomycetes</taxon>
        <taxon>Mycobacteriales</taxon>
        <taxon>Nocardiaceae</taxon>
        <taxon>Nocardia</taxon>
    </lineage>
</organism>
<name>A0A7K0DT06_9NOCA</name>